<name>A0A376UFV4_ECOLX</name>
<gene>
    <name evidence="1" type="primary">espH</name>
    <name evidence="1" type="ORF">NCTC8622_07598</name>
</gene>
<dbReference type="AlphaFoldDB" id="A0A376UFV4"/>
<dbReference type="RefSeq" id="WP_032276458.1">
    <property type="nucleotide sequence ID" value="NZ_CYBA01000047.1"/>
</dbReference>
<protein>
    <submittedName>
        <fullName evidence="1">T3SS effector EspH</fullName>
    </submittedName>
</protein>
<reference evidence="1 2" key="1">
    <citation type="submission" date="2018-06" db="EMBL/GenBank/DDBJ databases">
        <authorList>
            <consortium name="Pathogen Informatics"/>
            <person name="Doyle S."/>
        </authorList>
    </citation>
    <scope>NUCLEOTIDE SEQUENCE [LARGE SCALE GENOMIC DNA]</scope>
    <source>
        <strain evidence="1 2">NCTC8622</strain>
    </source>
</reference>
<dbReference type="EMBL" id="UGCP01000002">
    <property type="protein sequence ID" value="STI88399.1"/>
    <property type="molecule type" value="Genomic_DNA"/>
</dbReference>
<dbReference type="Proteomes" id="UP000254079">
    <property type="component" value="Unassembled WGS sequence"/>
</dbReference>
<sequence length="171" mass="19514">MSSSLSGIILNTSLTSHHMSWGKFSRTLHVLNEDIVDEIQLKARTQQRHHRVYSEMADYSVVSFRGKEYSVRFIKDYKTDNYVYKVQKMTQESGGLSRLFSFLSGGVTKALESKLNERHITPLSPTWFPRTPLEGVLTERGLSSLLRRVQSTENLDYSNAMISNSFSNSVV</sequence>
<accession>A0A376UFV4</accession>
<evidence type="ECO:0000313" key="2">
    <source>
        <dbReference type="Proteomes" id="UP000254079"/>
    </source>
</evidence>
<proteinExistence type="predicted"/>
<organism evidence="1 2">
    <name type="scientific">Escherichia coli</name>
    <dbReference type="NCBI Taxonomy" id="562"/>
    <lineage>
        <taxon>Bacteria</taxon>
        <taxon>Pseudomonadati</taxon>
        <taxon>Pseudomonadota</taxon>
        <taxon>Gammaproteobacteria</taxon>
        <taxon>Enterobacterales</taxon>
        <taxon>Enterobacteriaceae</taxon>
        <taxon>Escherichia</taxon>
    </lineage>
</organism>
<evidence type="ECO:0000313" key="1">
    <source>
        <dbReference type="EMBL" id="STI88399.1"/>
    </source>
</evidence>